<organism evidence="1 2">
    <name type="scientific">Botryobasidium botryosum (strain FD-172 SS1)</name>
    <dbReference type="NCBI Taxonomy" id="930990"/>
    <lineage>
        <taxon>Eukaryota</taxon>
        <taxon>Fungi</taxon>
        <taxon>Dikarya</taxon>
        <taxon>Basidiomycota</taxon>
        <taxon>Agaricomycotina</taxon>
        <taxon>Agaricomycetes</taxon>
        <taxon>Cantharellales</taxon>
        <taxon>Botryobasidiaceae</taxon>
        <taxon>Botryobasidium</taxon>
    </lineage>
</organism>
<dbReference type="Proteomes" id="UP000027195">
    <property type="component" value="Unassembled WGS sequence"/>
</dbReference>
<keyword evidence="2" id="KW-1185">Reference proteome</keyword>
<reference evidence="2" key="1">
    <citation type="journal article" date="2014" name="Proc. Natl. Acad. Sci. U.S.A.">
        <title>Extensive sampling of basidiomycete genomes demonstrates inadequacy of the white-rot/brown-rot paradigm for wood decay fungi.</title>
        <authorList>
            <person name="Riley R."/>
            <person name="Salamov A.A."/>
            <person name="Brown D.W."/>
            <person name="Nagy L.G."/>
            <person name="Floudas D."/>
            <person name="Held B.W."/>
            <person name="Levasseur A."/>
            <person name="Lombard V."/>
            <person name="Morin E."/>
            <person name="Otillar R."/>
            <person name="Lindquist E.A."/>
            <person name="Sun H."/>
            <person name="LaButti K.M."/>
            <person name="Schmutz J."/>
            <person name="Jabbour D."/>
            <person name="Luo H."/>
            <person name="Baker S.E."/>
            <person name="Pisabarro A.G."/>
            <person name="Walton J.D."/>
            <person name="Blanchette R.A."/>
            <person name="Henrissat B."/>
            <person name="Martin F."/>
            <person name="Cullen D."/>
            <person name="Hibbett D.S."/>
            <person name="Grigoriev I.V."/>
        </authorList>
    </citation>
    <scope>NUCLEOTIDE SEQUENCE [LARGE SCALE GENOMIC DNA]</scope>
    <source>
        <strain evidence="2">FD-172 SS1</strain>
    </source>
</reference>
<sequence length="106" mass="12033">MTVASSSLVESAVEHRAEAHMILRPGSYVLWLIIIGCYSKLRNHPPHTHTAGANVRLLPRRACRYRVDRPHVRMASASHVACTDSMRRRYQEVFLSEVHGSDLDVQ</sequence>
<dbReference type="EMBL" id="KL198023">
    <property type="protein sequence ID" value="KDQ17500.1"/>
    <property type="molecule type" value="Genomic_DNA"/>
</dbReference>
<evidence type="ECO:0000313" key="2">
    <source>
        <dbReference type="Proteomes" id="UP000027195"/>
    </source>
</evidence>
<dbReference type="InParanoid" id="A0A067MS07"/>
<dbReference type="HOGENOM" id="CLU_2222828_0_0_1"/>
<gene>
    <name evidence="1" type="ORF">BOTBODRAFT_575756</name>
</gene>
<proteinExistence type="predicted"/>
<dbReference type="AlphaFoldDB" id="A0A067MS07"/>
<evidence type="ECO:0000313" key="1">
    <source>
        <dbReference type="EMBL" id="KDQ17500.1"/>
    </source>
</evidence>
<name>A0A067MS07_BOTB1</name>
<protein>
    <submittedName>
        <fullName evidence="1">Uncharacterized protein</fullName>
    </submittedName>
</protein>
<accession>A0A067MS07</accession>